<dbReference type="InterPro" id="IPR007462">
    <property type="entry name" value="COV1-like"/>
</dbReference>
<evidence type="ECO:0000313" key="2">
    <source>
        <dbReference type="EMBL" id="MFC3153629.1"/>
    </source>
</evidence>
<sequence>MSRVRSFLILTLLGGLAVVLPMTIFVFLVQWLVGVVGTIIAPLSRWLAHYITIGEHSADVLSFALVLGVCFAIGLLVKTSVGGWLHSKIDGLFSRLAPGYSTIREMVTQVMGGEGNASLLNGKVCRAYIMGAQSPVSVTGIVTAEHSSGDYTVYVPTAPIPTSGFVYHLPADCVVLLPEVSVETAMRTVIACGSGSQVMLPSNDETLSGGRE</sequence>
<dbReference type="EMBL" id="JBHRTL010000001">
    <property type="protein sequence ID" value="MFC3153629.1"/>
    <property type="molecule type" value="Genomic_DNA"/>
</dbReference>
<keyword evidence="1" id="KW-0472">Membrane</keyword>
<gene>
    <name evidence="2" type="ORF">ACFOEB_00300</name>
</gene>
<keyword evidence="3" id="KW-1185">Reference proteome</keyword>
<dbReference type="Proteomes" id="UP001595548">
    <property type="component" value="Unassembled WGS sequence"/>
</dbReference>
<accession>A0ABV7HIE4</accession>
<dbReference type="Pfam" id="PF04367">
    <property type="entry name" value="DUF502"/>
    <property type="match status" value="1"/>
</dbReference>
<organism evidence="2 3">
    <name type="scientific">Gilvimarinus japonicus</name>
    <dbReference type="NCBI Taxonomy" id="1796469"/>
    <lineage>
        <taxon>Bacteria</taxon>
        <taxon>Pseudomonadati</taxon>
        <taxon>Pseudomonadota</taxon>
        <taxon>Gammaproteobacteria</taxon>
        <taxon>Cellvibrionales</taxon>
        <taxon>Cellvibrionaceae</taxon>
        <taxon>Gilvimarinus</taxon>
    </lineage>
</organism>
<evidence type="ECO:0000256" key="1">
    <source>
        <dbReference type="SAM" id="Phobius"/>
    </source>
</evidence>
<feature type="transmembrane region" description="Helical" evidence="1">
    <location>
        <begin position="60"/>
        <end position="85"/>
    </location>
</feature>
<proteinExistence type="predicted"/>
<feature type="transmembrane region" description="Helical" evidence="1">
    <location>
        <begin position="7"/>
        <end position="40"/>
    </location>
</feature>
<keyword evidence="1" id="KW-0812">Transmembrane</keyword>
<name>A0ABV7HIE4_9GAMM</name>
<keyword evidence="1" id="KW-1133">Transmembrane helix</keyword>
<dbReference type="RefSeq" id="WP_339617588.1">
    <property type="nucleotide sequence ID" value="NZ_AP031500.1"/>
</dbReference>
<evidence type="ECO:0000313" key="3">
    <source>
        <dbReference type="Proteomes" id="UP001595548"/>
    </source>
</evidence>
<reference evidence="3" key="1">
    <citation type="journal article" date="2019" name="Int. J. Syst. Evol. Microbiol.">
        <title>The Global Catalogue of Microorganisms (GCM) 10K type strain sequencing project: providing services to taxonomists for standard genome sequencing and annotation.</title>
        <authorList>
            <consortium name="The Broad Institute Genomics Platform"/>
            <consortium name="The Broad Institute Genome Sequencing Center for Infectious Disease"/>
            <person name="Wu L."/>
            <person name="Ma J."/>
        </authorList>
    </citation>
    <scope>NUCLEOTIDE SEQUENCE [LARGE SCALE GENOMIC DNA]</scope>
    <source>
        <strain evidence="3">KCTC 52141</strain>
    </source>
</reference>
<protein>
    <submittedName>
        <fullName evidence="2">DUF502 domain-containing protein</fullName>
    </submittedName>
</protein>
<comment type="caution">
    <text evidence="2">The sequence shown here is derived from an EMBL/GenBank/DDBJ whole genome shotgun (WGS) entry which is preliminary data.</text>
</comment>